<feature type="region of interest" description="Disordered" evidence="1">
    <location>
        <begin position="331"/>
        <end position="361"/>
    </location>
</feature>
<name>A0A1J4MBI5_9CRYT</name>
<dbReference type="AlphaFoldDB" id="A0A1J4MBI5"/>
<dbReference type="PANTHER" id="PTHR10933:SF9">
    <property type="entry name" value="IMMUNOGLOBULIN-BINDING PROTEIN 1"/>
    <property type="match status" value="1"/>
</dbReference>
<dbReference type="GO" id="GO:0005829">
    <property type="term" value="C:cytosol"/>
    <property type="evidence" value="ECO:0007669"/>
    <property type="project" value="TreeGrafter"/>
</dbReference>
<accession>A0A1J4MBI5</accession>
<dbReference type="GeneID" id="92366694"/>
<evidence type="ECO:0008006" key="4">
    <source>
        <dbReference type="Google" id="ProtNLM"/>
    </source>
</evidence>
<feature type="compositionally biased region" description="Basic and acidic residues" evidence="1">
    <location>
        <begin position="335"/>
        <end position="350"/>
    </location>
</feature>
<protein>
    <recommendedName>
        <fullName evidence="4">TAP42-like family protein</fullName>
    </recommendedName>
</protein>
<dbReference type="InterPro" id="IPR038511">
    <property type="entry name" value="TAP42/TAP46-like_sf"/>
</dbReference>
<organism evidence="2 3">
    <name type="scientific">Cryptosporidium andersoni</name>
    <dbReference type="NCBI Taxonomy" id="117008"/>
    <lineage>
        <taxon>Eukaryota</taxon>
        <taxon>Sar</taxon>
        <taxon>Alveolata</taxon>
        <taxon>Apicomplexa</taxon>
        <taxon>Conoidasida</taxon>
        <taxon>Coccidia</taxon>
        <taxon>Eucoccidiorida</taxon>
        <taxon>Eimeriorina</taxon>
        <taxon>Cryptosporidiidae</taxon>
        <taxon>Cryptosporidium</taxon>
    </lineage>
</organism>
<dbReference type="VEuPathDB" id="CryptoDB:cand_025100"/>
<evidence type="ECO:0000256" key="1">
    <source>
        <dbReference type="SAM" id="MobiDB-lite"/>
    </source>
</evidence>
<evidence type="ECO:0000313" key="3">
    <source>
        <dbReference type="Proteomes" id="UP000186804"/>
    </source>
</evidence>
<dbReference type="PANTHER" id="PTHR10933">
    <property type="entry name" value="IMMUNOGLOBULIN-BINDING PROTEIN 1"/>
    <property type="match status" value="1"/>
</dbReference>
<dbReference type="GO" id="GO:0009966">
    <property type="term" value="P:regulation of signal transduction"/>
    <property type="evidence" value="ECO:0007669"/>
    <property type="project" value="InterPro"/>
</dbReference>
<dbReference type="InterPro" id="IPR007304">
    <property type="entry name" value="TAP46-like"/>
</dbReference>
<dbReference type="Pfam" id="PF04177">
    <property type="entry name" value="TAP42"/>
    <property type="match status" value="1"/>
</dbReference>
<dbReference type="Proteomes" id="UP000186804">
    <property type="component" value="Unassembled WGS sequence"/>
</dbReference>
<evidence type="ECO:0000313" key="2">
    <source>
        <dbReference type="EMBL" id="OII71351.1"/>
    </source>
</evidence>
<comment type="caution">
    <text evidence="2">The sequence shown here is derived from an EMBL/GenBank/DDBJ whole genome shotgun (WGS) entry which is preliminary data.</text>
</comment>
<gene>
    <name evidence="2" type="ORF">cand_025100</name>
</gene>
<dbReference type="EMBL" id="LRBS01000123">
    <property type="protein sequence ID" value="OII71351.1"/>
    <property type="molecule type" value="Genomic_DNA"/>
</dbReference>
<keyword evidence="3" id="KW-1185">Reference proteome</keyword>
<dbReference type="Gene3D" id="1.25.40.540">
    <property type="entry name" value="TAP42-like family"/>
    <property type="match status" value="1"/>
</dbReference>
<reference evidence="2 3" key="1">
    <citation type="submission" date="2016-10" db="EMBL/GenBank/DDBJ databases">
        <title>Reductive evolution of mitochondrial metabolism and differential evolution of invasion-related proteins in Cryptosporidium.</title>
        <authorList>
            <person name="Liu S."/>
            <person name="Roellig D.M."/>
            <person name="Guo Y."/>
            <person name="Li N."/>
            <person name="Frace M.A."/>
            <person name="Tang K."/>
            <person name="Zhang L."/>
            <person name="Feng Y."/>
            <person name="Xiao L."/>
        </authorList>
    </citation>
    <scope>NUCLEOTIDE SEQUENCE [LARGE SCALE GENOMIC DNA]</scope>
    <source>
        <strain evidence="2">30847</strain>
    </source>
</reference>
<proteinExistence type="predicted"/>
<dbReference type="OrthoDB" id="10261753at2759"/>
<dbReference type="GO" id="GO:0035303">
    <property type="term" value="P:regulation of dephosphorylation"/>
    <property type="evidence" value="ECO:0007669"/>
    <property type="project" value="TreeGrafter"/>
</dbReference>
<sequence length="361" mass="42603">MEIDNESRLSQLFKSCLERYYNEIYDNNREIVISEVASLLNDIRALQVYIEKLSIFSMNEELDDIATGDLKYLLLPYLLAECQRIIFTYTMLSDNTNRQIELIKAQDLYNAFIESLNYIKGIIPKECYEFIGLSPCEDHWDEYGKFKMTKNTRYMKIQRFKRINELKKPVCNFLKYGLDNSDEEILRSNSIKTLILFFLESVEHVSMLKYETEILRYRTTNSNENNTKDQKISDTYGEFPKLSSYNVAPNIQYVTTDCTDNCSKHVKFFNLRELYRSKVFGPSHTLPTISIYDAADIEIKQAIELEKASFEAKKNKENDQKNILSHEYSIEEENEQMKQRQWDDWKDENPKGIGNTRKNIG</sequence>
<dbReference type="GO" id="GO:0051721">
    <property type="term" value="F:protein phosphatase 2A binding"/>
    <property type="evidence" value="ECO:0007669"/>
    <property type="project" value="TreeGrafter"/>
</dbReference>
<dbReference type="RefSeq" id="XP_067066602.1">
    <property type="nucleotide sequence ID" value="XM_067212740.1"/>
</dbReference>